<organism evidence="2 3">
    <name type="scientific">Protopolystoma xenopodis</name>
    <dbReference type="NCBI Taxonomy" id="117903"/>
    <lineage>
        <taxon>Eukaryota</taxon>
        <taxon>Metazoa</taxon>
        <taxon>Spiralia</taxon>
        <taxon>Lophotrochozoa</taxon>
        <taxon>Platyhelminthes</taxon>
        <taxon>Monogenea</taxon>
        <taxon>Polyopisthocotylea</taxon>
        <taxon>Polystomatidea</taxon>
        <taxon>Polystomatidae</taxon>
        <taxon>Protopolystoma</taxon>
    </lineage>
</organism>
<evidence type="ECO:0000313" key="3">
    <source>
        <dbReference type="Proteomes" id="UP000784294"/>
    </source>
</evidence>
<protein>
    <submittedName>
        <fullName evidence="2">Uncharacterized protein</fullName>
    </submittedName>
</protein>
<comment type="caution">
    <text evidence="2">The sequence shown here is derived from an EMBL/GenBank/DDBJ whole genome shotgun (WGS) entry which is preliminary data.</text>
</comment>
<gene>
    <name evidence="2" type="ORF">PXEA_LOCUS34127</name>
</gene>
<accession>A0A3S5CQU3</accession>
<keyword evidence="3" id="KW-1185">Reference proteome</keyword>
<reference evidence="2" key="1">
    <citation type="submission" date="2018-11" db="EMBL/GenBank/DDBJ databases">
        <authorList>
            <consortium name="Pathogen Informatics"/>
        </authorList>
    </citation>
    <scope>NUCLEOTIDE SEQUENCE</scope>
</reference>
<proteinExistence type="predicted"/>
<dbReference type="EMBL" id="CAAALY010265989">
    <property type="protein sequence ID" value="VEL40687.1"/>
    <property type="molecule type" value="Genomic_DNA"/>
</dbReference>
<dbReference type="AlphaFoldDB" id="A0A3S5CQU3"/>
<name>A0A3S5CQU3_9PLAT</name>
<dbReference type="Proteomes" id="UP000784294">
    <property type="component" value="Unassembled WGS sequence"/>
</dbReference>
<sequence>MVSCSDDVHHMTNESSAMIHLGHKAVGRKRICTNLQLQLQSNPPKPPVEPTYESLPLASSDEMKGTPTGQL</sequence>
<evidence type="ECO:0000256" key="1">
    <source>
        <dbReference type="SAM" id="MobiDB-lite"/>
    </source>
</evidence>
<evidence type="ECO:0000313" key="2">
    <source>
        <dbReference type="EMBL" id="VEL40687.1"/>
    </source>
</evidence>
<feature type="region of interest" description="Disordered" evidence="1">
    <location>
        <begin position="38"/>
        <end position="71"/>
    </location>
</feature>